<accession>A0A0U2WXC5</accession>
<dbReference type="EMBL" id="CP013655">
    <property type="protein sequence ID" value="ALS38313.1"/>
    <property type="molecule type" value="Genomic_DNA"/>
</dbReference>
<proteinExistence type="predicted"/>
<name>A0A0U2WXC5_9ENTE</name>
<protein>
    <submittedName>
        <fullName evidence="1">Uncharacterized protein</fullName>
    </submittedName>
</protein>
<reference evidence="2" key="1">
    <citation type="submission" date="2015-12" db="EMBL/GenBank/DDBJ databases">
        <authorList>
            <person name="Lauer A."/>
            <person name="Humrighouse B."/>
            <person name="Loparev V."/>
            <person name="Shewmaker P.L."/>
            <person name="Whitney A.M."/>
            <person name="McLaughlin R.W."/>
        </authorList>
    </citation>
    <scope>NUCLEOTIDE SEQUENCE [LARGE SCALE GENOMIC DNA]</scope>
    <source>
        <strain evidence="2">LMG 26678</strain>
    </source>
</reference>
<keyword evidence="2" id="KW-1185">Reference proteome</keyword>
<dbReference type="KEGG" id="erx:ATZ35_14515"/>
<gene>
    <name evidence="1" type="ORF">ATZ35_14515</name>
</gene>
<dbReference type="Proteomes" id="UP000067523">
    <property type="component" value="Chromosome"/>
</dbReference>
<organism evidence="1 2">
    <name type="scientific">Enterococcus rotai</name>
    <dbReference type="NCBI Taxonomy" id="118060"/>
    <lineage>
        <taxon>Bacteria</taxon>
        <taxon>Bacillati</taxon>
        <taxon>Bacillota</taxon>
        <taxon>Bacilli</taxon>
        <taxon>Lactobacillales</taxon>
        <taxon>Enterococcaceae</taxon>
        <taxon>Enterococcus</taxon>
    </lineage>
</organism>
<evidence type="ECO:0000313" key="1">
    <source>
        <dbReference type="EMBL" id="ALS38313.1"/>
    </source>
</evidence>
<dbReference type="AlphaFoldDB" id="A0A0U2WXC5"/>
<evidence type="ECO:0000313" key="2">
    <source>
        <dbReference type="Proteomes" id="UP000067523"/>
    </source>
</evidence>
<sequence>MISVSYFFVRAGQAHSAFLDPATQVRSFGDNEKEFTGQTTLLKLFILYHSGSEQTCSAFLLI</sequence>